<feature type="transmembrane region" description="Helical" evidence="1">
    <location>
        <begin position="228"/>
        <end position="248"/>
    </location>
</feature>
<feature type="transmembrane region" description="Helical" evidence="1">
    <location>
        <begin position="407"/>
        <end position="426"/>
    </location>
</feature>
<keyword evidence="1" id="KW-1133">Transmembrane helix</keyword>
<proteinExistence type="predicted"/>
<feature type="transmembrane region" description="Helical" evidence="1">
    <location>
        <begin position="185"/>
        <end position="207"/>
    </location>
</feature>
<dbReference type="Proteomes" id="UP000617531">
    <property type="component" value="Unassembled WGS sequence"/>
</dbReference>
<gene>
    <name evidence="2" type="ORF">GCM10011600_10950</name>
</gene>
<accession>A0A8J3LZX4</accession>
<feature type="transmembrane region" description="Helical" evidence="1">
    <location>
        <begin position="301"/>
        <end position="334"/>
    </location>
</feature>
<feature type="transmembrane region" description="Helical" evidence="1">
    <location>
        <begin position="340"/>
        <end position="360"/>
    </location>
</feature>
<organism evidence="2 3">
    <name type="scientific">Pseudolysinimonas yzui</name>
    <dbReference type="NCBI Taxonomy" id="2708254"/>
    <lineage>
        <taxon>Bacteria</taxon>
        <taxon>Bacillati</taxon>
        <taxon>Actinomycetota</taxon>
        <taxon>Actinomycetes</taxon>
        <taxon>Micrococcales</taxon>
        <taxon>Microbacteriaceae</taxon>
        <taxon>Pseudolysinimonas</taxon>
    </lineage>
</organism>
<comment type="caution">
    <text evidence="2">The sequence shown here is derived from an EMBL/GenBank/DDBJ whole genome shotgun (WGS) entry which is preliminary data.</text>
</comment>
<protein>
    <submittedName>
        <fullName evidence="2">Uncharacterized protein</fullName>
    </submittedName>
</protein>
<keyword evidence="1" id="KW-0472">Membrane</keyword>
<feature type="transmembrane region" description="Helical" evidence="1">
    <location>
        <begin position="67"/>
        <end position="95"/>
    </location>
</feature>
<feature type="transmembrane region" description="Helical" evidence="1">
    <location>
        <begin position="159"/>
        <end position="179"/>
    </location>
</feature>
<dbReference type="RefSeq" id="WP_191282348.1">
    <property type="nucleotide sequence ID" value="NZ_BNAI01000001.1"/>
</dbReference>
<keyword evidence="1" id="KW-0812">Transmembrane</keyword>
<feature type="transmembrane region" description="Helical" evidence="1">
    <location>
        <begin position="107"/>
        <end position="124"/>
    </location>
</feature>
<dbReference type="AlphaFoldDB" id="A0A8J3LZX4"/>
<sequence>MSRAGATLVSLGERIGRVRPDRIPAPYLCWVVACWLVTVVLAAIILLPGATDGIVAEPTGSSGVVGIFTAPLGIRVLVVAAAGILAGTLLVALLLRERLDGARPGRVAREFALAAAGGFPVLALAADREWVFAAAAFVVLGLTELAAHRPGVLTAGGTVLVGLLTAAIWGVLLVAQLTTPSAAGGWAWIALFGFAAAFAAFGSYYGVARAAESRVGWLRPLFRDDLPTLAVVGIVAAVVVLVALRLTVARDLFPPPDPELWSPLAKAPVSWVHAAAVAALLVVVAARSVRVPLRRARERRVTAALAVAGNADLAVGVAVILVGMVLAAAIGGFFSPDVPPVVVAALKFLGVVAVTVVALLPPFRGTAARALAVVSGAYLIPLTLNGLLGAAGVTLPPGLAGYPASPVQVMLALVAVAVVAGVVPALRAALGTGLVVRLALVPLVAVHAGWLLPAAWTEQGRVVFVVGVLLAVLFFLPRLADDRDRHALDVFVASGGQVLALVVFALAIPSFLDDPQLVVLGLFWLAVAVIAASTVRVADGDEAPDHPAGSSSASSSA</sequence>
<keyword evidence="3" id="KW-1185">Reference proteome</keyword>
<evidence type="ECO:0000313" key="2">
    <source>
        <dbReference type="EMBL" id="GHF11507.1"/>
    </source>
</evidence>
<feature type="transmembrane region" description="Helical" evidence="1">
    <location>
        <begin position="487"/>
        <end position="511"/>
    </location>
</feature>
<dbReference type="EMBL" id="BNAI01000001">
    <property type="protein sequence ID" value="GHF11507.1"/>
    <property type="molecule type" value="Genomic_DNA"/>
</dbReference>
<feature type="transmembrane region" description="Helical" evidence="1">
    <location>
        <begin position="27"/>
        <end position="47"/>
    </location>
</feature>
<evidence type="ECO:0000256" key="1">
    <source>
        <dbReference type="SAM" id="Phobius"/>
    </source>
</evidence>
<feature type="transmembrane region" description="Helical" evidence="1">
    <location>
        <begin position="268"/>
        <end position="289"/>
    </location>
</feature>
<dbReference type="PROSITE" id="PS51257">
    <property type="entry name" value="PROKAR_LIPOPROTEIN"/>
    <property type="match status" value="1"/>
</dbReference>
<feature type="transmembrane region" description="Helical" evidence="1">
    <location>
        <begin position="438"/>
        <end position="456"/>
    </location>
</feature>
<feature type="transmembrane region" description="Helical" evidence="1">
    <location>
        <begin position="517"/>
        <end position="538"/>
    </location>
</feature>
<feature type="transmembrane region" description="Helical" evidence="1">
    <location>
        <begin position="130"/>
        <end position="147"/>
    </location>
</feature>
<evidence type="ECO:0000313" key="3">
    <source>
        <dbReference type="Proteomes" id="UP000617531"/>
    </source>
</evidence>
<feature type="transmembrane region" description="Helical" evidence="1">
    <location>
        <begin position="372"/>
        <end position="395"/>
    </location>
</feature>
<reference evidence="2" key="1">
    <citation type="journal article" date="2014" name="Int. J. Syst. Evol. Microbiol.">
        <title>Complete genome sequence of Corynebacterium casei LMG S-19264T (=DSM 44701T), isolated from a smear-ripened cheese.</title>
        <authorList>
            <consortium name="US DOE Joint Genome Institute (JGI-PGF)"/>
            <person name="Walter F."/>
            <person name="Albersmeier A."/>
            <person name="Kalinowski J."/>
            <person name="Ruckert C."/>
        </authorList>
    </citation>
    <scope>NUCLEOTIDE SEQUENCE</scope>
    <source>
        <strain evidence="2">CGMCC 1.16548</strain>
    </source>
</reference>
<feature type="transmembrane region" description="Helical" evidence="1">
    <location>
        <begin position="462"/>
        <end position="480"/>
    </location>
</feature>
<reference evidence="2" key="2">
    <citation type="submission" date="2020-09" db="EMBL/GenBank/DDBJ databases">
        <authorList>
            <person name="Sun Q."/>
            <person name="Zhou Y."/>
        </authorList>
    </citation>
    <scope>NUCLEOTIDE SEQUENCE</scope>
    <source>
        <strain evidence="2">CGMCC 1.16548</strain>
    </source>
</reference>
<name>A0A8J3LZX4_9MICO</name>